<dbReference type="Pfam" id="PF00501">
    <property type="entry name" value="AMP-binding"/>
    <property type="match status" value="1"/>
</dbReference>
<sequence>MSTYFMNSGPMWKPASPGWTSVERLRRFINSKHGLHLKDYHTLHKYSVEDYTFWSDLWEFLGLISSVPPGQKIIERGALPEVPRWFPDARLNYAENLLYRRDDGVAVTASGESGVVHHYTHRQLRELVRQMACALRCHGLEKGDRVAGIVNNTITAVVICLATASIGAIFSSTATDMGTHGILERYRQIKPKFIFAETEVAYAGKPIDLTPKMTEVFRDLRKHGVEHAITLPSLINGKEISIPDSALLSNFLSVDDGRELIFEQLPFSQPLFILYSSGTSGPPKCIIHSAGGVLLQTKKELKINMGLEEDETYFQFTTTGWMMWTFMLTGLAVGARIILYDGSPFHPDLRTYIKFINDQRVGLLGTSPRFLTEVQGRGINPLELAPFEDLKTVVVTGAVLTTPMFHWTQKALGERVHLCSTSGGTDVCTAFVTACPSLPVYPGEMQCKALGMKVEVFDSAGNNIEDTGTAGEMVCTRPHPSLPLGLWGDTSGARFLDVYYSTYPGVWRQGDFIVANPRTKGFMILGRSDGVLNPSGVRFGSGEIYTVLERFSSVIDDSLCVGQRRAQDKDERVLLFLKMRAGHRLDDPLVGQIKDAIRTALSARHVPAFVLPVEDIPYTVNGKRIEIAVKQIVSGSDLMPSGTVANPESLKLYYKYRDLGPAIPSNLKVPARSKL</sequence>
<proteinExistence type="inferred from homology"/>
<comment type="caution">
    <text evidence="4">The sequence shown here is derived from an EMBL/GenBank/DDBJ whole genome shotgun (WGS) entry which is preliminary data.</text>
</comment>
<dbReference type="InterPro" id="IPR000873">
    <property type="entry name" value="AMP-dep_synth/lig_dom"/>
</dbReference>
<evidence type="ECO:0000256" key="1">
    <source>
        <dbReference type="ARBA" id="ARBA00006432"/>
    </source>
</evidence>
<evidence type="ECO:0000313" key="5">
    <source>
        <dbReference type="Proteomes" id="UP001219525"/>
    </source>
</evidence>
<keyword evidence="5" id="KW-1185">Reference proteome</keyword>
<dbReference type="InterPro" id="IPR005914">
    <property type="entry name" value="Acac_CoA_synth"/>
</dbReference>
<dbReference type="AlphaFoldDB" id="A0AAD6VR49"/>
<dbReference type="InterPro" id="IPR045851">
    <property type="entry name" value="AMP-bd_C_sf"/>
</dbReference>
<protein>
    <recommendedName>
        <fullName evidence="6">Acetoacetyl-CoA synthetase</fullName>
    </recommendedName>
</protein>
<dbReference type="SUPFAM" id="SSF56801">
    <property type="entry name" value="Acetyl-CoA synthetase-like"/>
    <property type="match status" value="1"/>
</dbReference>
<reference evidence="4" key="1">
    <citation type="submission" date="2023-03" db="EMBL/GenBank/DDBJ databases">
        <title>Massive genome expansion in bonnet fungi (Mycena s.s.) driven by repeated elements and novel gene families across ecological guilds.</title>
        <authorList>
            <consortium name="Lawrence Berkeley National Laboratory"/>
            <person name="Harder C.B."/>
            <person name="Miyauchi S."/>
            <person name="Viragh M."/>
            <person name="Kuo A."/>
            <person name="Thoen E."/>
            <person name="Andreopoulos B."/>
            <person name="Lu D."/>
            <person name="Skrede I."/>
            <person name="Drula E."/>
            <person name="Henrissat B."/>
            <person name="Morin E."/>
            <person name="Kohler A."/>
            <person name="Barry K."/>
            <person name="LaButti K."/>
            <person name="Morin E."/>
            <person name="Salamov A."/>
            <person name="Lipzen A."/>
            <person name="Mereny Z."/>
            <person name="Hegedus B."/>
            <person name="Baldrian P."/>
            <person name="Stursova M."/>
            <person name="Weitz H."/>
            <person name="Taylor A."/>
            <person name="Grigoriev I.V."/>
            <person name="Nagy L.G."/>
            <person name="Martin F."/>
            <person name="Kauserud H."/>
        </authorList>
    </citation>
    <scope>NUCLEOTIDE SEQUENCE</scope>
    <source>
        <strain evidence="4">9144</strain>
    </source>
</reference>
<dbReference type="InterPro" id="IPR042099">
    <property type="entry name" value="ANL_N_sf"/>
</dbReference>
<dbReference type="Gene3D" id="3.40.50.12780">
    <property type="entry name" value="N-terminal domain of ligase-like"/>
    <property type="match status" value="1"/>
</dbReference>
<dbReference type="PROSITE" id="PS00455">
    <property type="entry name" value="AMP_BINDING"/>
    <property type="match status" value="1"/>
</dbReference>
<dbReference type="InterPro" id="IPR032387">
    <property type="entry name" value="ACAS_N"/>
</dbReference>
<evidence type="ECO:0000259" key="2">
    <source>
        <dbReference type="Pfam" id="PF00501"/>
    </source>
</evidence>
<dbReference type="NCBIfam" id="NF002937">
    <property type="entry name" value="PRK03584.1"/>
    <property type="match status" value="1"/>
</dbReference>
<dbReference type="PANTHER" id="PTHR42921">
    <property type="entry name" value="ACETOACETYL-COA SYNTHETASE"/>
    <property type="match status" value="1"/>
</dbReference>
<name>A0AAD6VR49_9AGAR</name>
<dbReference type="GO" id="GO:0030729">
    <property type="term" value="F:acetoacetate-CoA ligase activity"/>
    <property type="evidence" value="ECO:0007669"/>
    <property type="project" value="InterPro"/>
</dbReference>
<feature type="domain" description="Acetyl-coenzyme A synthetase N-terminal" evidence="3">
    <location>
        <begin position="40"/>
        <end position="96"/>
    </location>
</feature>
<evidence type="ECO:0000259" key="3">
    <source>
        <dbReference type="Pfam" id="PF16177"/>
    </source>
</evidence>
<feature type="domain" description="AMP-dependent synthetase/ligase" evidence="2">
    <location>
        <begin position="106"/>
        <end position="479"/>
    </location>
</feature>
<dbReference type="InterPro" id="IPR020845">
    <property type="entry name" value="AMP-binding_CS"/>
</dbReference>
<dbReference type="EMBL" id="JARJCW010000013">
    <property type="protein sequence ID" value="KAJ7217674.1"/>
    <property type="molecule type" value="Genomic_DNA"/>
</dbReference>
<dbReference type="PANTHER" id="PTHR42921:SF4">
    <property type="entry name" value="ACETOACETYL-COA SYNTHASE (AFU_ORTHOLOGUE AFUA_8G04770)"/>
    <property type="match status" value="1"/>
</dbReference>
<evidence type="ECO:0008006" key="6">
    <source>
        <dbReference type="Google" id="ProtNLM"/>
    </source>
</evidence>
<dbReference type="Proteomes" id="UP001219525">
    <property type="component" value="Unassembled WGS sequence"/>
</dbReference>
<evidence type="ECO:0000313" key="4">
    <source>
        <dbReference type="EMBL" id="KAJ7217674.1"/>
    </source>
</evidence>
<organism evidence="4 5">
    <name type="scientific">Mycena pura</name>
    <dbReference type="NCBI Taxonomy" id="153505"/>
    <lineage>
        <taxon>Eukaryota</taxon>
        <taxon>Fungi</taxon>
        <taxon>Dikarya</taxon>
        <taxon>Basidiomycota</taxon>
        <taxon>Agaricomycotina</taxon>
        <taxon>Agaricomycetes</taxon>
        <taxon>Agaricomycetidae</taxon>
        <taxon>Agaricales</taxon>
        <taxon>Marasmiineae</taxon>
        <taxon>Mycenaceae</taxon>
        <taxon>Mycena</taxon>
    </lineage>
</organism>
<accession>A0AAD6VR49</accession>
<dbReference type="Gene3D" id="3.30.300.30">
    <property type="match status" value="1"/>
</dbReference>
<dbReference type="GO" id="GO:0006629">
    <property type="term" value="P:lipid metabolic process"/>
    <property type="evidence" value="ECO:0007669"/>
    <property type="project" value="InterPro"/>
</dbReference>
<comment type="similarity">
    <text evidence="1">Belongs to the ATP-dependent AMP-binding enzyme family.</text>
</comment>
<dbReference type="NCBIfam" id="TIGR01217">
    <property type="entry name" value="ac_ac_CoA_syn"/>
    <property type="match status" value="1"/>
</dbReference>
<dbReference type="Pfam" id="PF16177">
    <property type="entry name" value="ACAS_N"/>
    <property type="match status" value="1"/>
</dbReference>
<gene>
    <name evidence="4" type="ORF">GGX14DRAFT_437727</name>
</gene>